<dbReference type="InterPro" id="IPR011708">
    <property type="entry name" value="DNA_pol3_alpha_NTPase_dom"/>
</dbReference>
<dbReference type="Pfam" id="PF01336">
    <property type="entry name" value="tRNA_anti-codon"/>
    <property type="match status" value="1"/>
</dbReference>
<dbReference type="InterPro" id="IPR004013">
    <property type="entry name" value="PHP_dom"/>
</dbReference>
<dbReference type="Proteomes" id="UP000321083">
    <property type="component" value="Unassembled WGS sequence"/>
</dbReference>
<keyword evidence="11" id="KW-1185">Reference proteome</keyword>
<dbReference type="NCBIfam" id="TIGR00594">
    <property type="entry name" value="polc"/>
    <property type="match status" value="1"/>
</dbReference>
<name>A0A5C6MB32_9PLAN</name>
<dbReference type="Pfam" id="PF02811">
    <property type="entry name" value="PHP"/>
    <property type="match status" value="1"/>
</dbReference>
<dbReference type="GO" id="GO:0005737">
    <property type="term" value="C:cytoplasm"/>
    <property type="evidence" value="ECO:0007669"/>
    <property type="project" value="UniProtKB-SubCell"/>
</dbReference>
<dbReference type="NCBIfam" id="NF005298">
    <property type="entry name" value="PRK06826.1"/>
    <property type="match status" value="1"/>
</dbReference>
<dbReference type="CDD" id="cd04485">
    <property type="entry name" value="DnaE_OBF"/>
    <property type="match status" value="1"/>
</dbReference>
<dbReference type="PANTHER" id="PTHR32294">
    <property type="entry name" value="DNA POLYMERASE III SUBUNIT ALPHA"/>
    <property type="match status" value="1"/>
</dbReference>
<dbReference type="InterPro" id="IPR041931">
    <property type="entry name" value="DNA_pol3_alpha_thumb_dom"/>
</dbReference>
<dbReference type="Gene3D" id="3.20.20.140">
    <property type="entry name" value="Metal-dependent hydrolases"/>
    <property type="match status" value="1"/>
</dbReference>
<evidence type="ECO:0000256" key="2">
    <source>
        <dbReference type="ARBA" id="ARBA00012417"/>
    </source>
</evidence>
<protein>
    <recommendedName>
        <fullName evidence="3">DNA polymerase III subunit alpha</fullName>
        <ecNumber evidence="2">2.7.7.7</ecNumber>
    </recommendedName>
</protein>
<dbReference type="AlphaFoldDB" id="A0A5C6MB32"/>
<comment type="caution">
    <text evidence="10">The sequence shown here is derived from an EMBL/GenBank/DDBJ whole genome shotgun (WGS) entry which is preliminary data.</text>
</comment>
<dbReference type="InterPro" id="IPR004365">
    <property type="entry name" value="NA-bd_OB_tRNA"/>
</dbReference>
<accession>A0A5C6MB32</accession>
<evidence type="ECO:0000256" key="6">
    <source>
        <dbReference type="ARBA" id="ARBA00022705"/>
    </source>
</evidence>
<evidence type="ECO:0000256" key="8">
    <source>
        <dbReference type="ARBA" id="ARBA00049244"/>
    </source>
</evidence>
<evidence type="ECO:0000256" key="4">
    <source>
        <dbReference type="ARBA" id="ARBA00022679"/>
    </source>
</evidence>
<evidence type="ECO:0000313" key="10">
    <source>
        <dbReference type="EMBL" id="TWW10051.1"/>
    </source>
</evidence>
<dbReference type="InterPro" id="IPR016195">
    <property type="entry name" value="Pol/histidinol_Pase-like"/>
</dbReference>
<keyword evidence="4" id="KW-0808">Transferase</keyword>
<keyword evidence="6" id="KW-0235">DNA replication</keyword>
<dbReference type="CDD" id="cd12113">
    <property type="entry name" value="PHP_PolIIIA_DnaE3"/>
    <property type="match status" value="1"/>
</dbReference>
<reference evidence="10 11" key="2">
    <citation type="submission" date="2019-08" db="EMBL/GenBank/DDBJ databases">
        <authorList>
            <person name="Henke P."/>
        </authorList>
    </citation>
    <scope>NUCLEOTIDE SEQUENCE [LARGE SCALE GENOMIC DNA]</scope>
    <source>
        <strain evidence="10">Phe10_nw2017</strain>
    </source>
</reference>
<dbReference type="NCBIfam" id="NF004226">
    <property type="entry name" value="PRK05673.1"/>
    <property type="match status" value="1"/>
</dbReference>
<comment type="subcellular location">
    <subcellularLocation>
        <location evidence="1">Cytoplasm</location>
    </subcellularLocation>
</comment>
<dbReference type="PANTHER" id="PTHR32294:SF0">
    <property type="entry name" value="DNA POLYMERASE III SUBUNIT ALPHA"/>
    <property type="match status" value="1"/>
</dbReference>
<feature type="domain" description="Polymerase/histidinol phosphatase N-terminal" evidence="9">
    <location>
        <begin position="6"/>
        <end position="73"/>
    </location>
</feature>
<dbReference type="GO" id="GO:0008408">
    <property type="term" value="F:3'-5' exonuclease activity"/>
    <property type="evidence" value="ECO:0007669"/>
    <property type="project" value="InterPro"/>
</dbReference>
<proteinExistence type="predicted"/>
<keyword evidence="5" id="KW-0548">Nucleotidyltransferase</keyword>
<dbReference type="GO" id="GO:0006260">
    <property type="term" value="P:DNA replication"/>
    <property type="evidence" value="ECO:0007669"/>
    <property type="project" value="UniProtKB-KW"/>
</dbReference>
<dbReference type="SMART" id="SM00481">
    <property type="entry name" value="POLIIIAc"/>
    <property type="match status" value="1"/>
</dbReference>
<dbReference type="GO" id="GO:0003676">
    <property type="term" value="F:nucleic acid binding"/>
    <property type="evidence" value="ECO:0007669"/>
    <property type="project" value="InterPro"/>
</dbReference>
<evidence type="ECO:0000256" key="7">
    <source>
        <dbReference type="ARBA" id="ARBA00022932"/>
    </source>
</evidence>
<evidence type="ECO:0000259" key="9">
    <source>
        <dbReference type="SMART" id="SM00481"/>
    </source>
</evidence>
<evidence type="ECO:0000256" key="1">
    <source>
        <dbReference type="ARBA" id="ARBA00004496"/>
    </source>
</evidence>
<sequence length="1165" mass="131150">MTASHIALHLHTEFSLLDGASRVEDICQKARELGMPGIALTDHGTMFGAFKFYHEAKKNGIKPIIGCEVYVINGDHTLKGKENKLKLYHLVLLAKNDIGYKNLIKIVSESCINGFYYKPRISKEFLKQYSEGLIALSACLGGEVNNLLLNHNDEQARISALEYKEIFGEDFYLEVQDHFYPEDRIVNPKMIKLSKELGIKVVATNDSHYTNKEDAIAHDALLCLQTQKYISDFPRMRFSPHQYLKTQQEMLELFQDHLDPETIEQIVIHNPSEILDKVSDYESFKNPATHLPDPQVPEGYTDETYLKEITYQGALKRFGQISDEVRSRIDFELDVMNNSGFAAYFIVVWDFINWARQQGIPVGPGRGSAAGSMVAYALGITNIDPLKYDLLFERFLNPERKSMPDIDTDFCIDRREEVIEYVRKKYGQTNVCQIITFNRLTSRAVLKDMARVLEYPYAKAEDLAKLIPVVRGKPRSIDWMIENHDEFSKKYKGDPEAREVIDLAVRNEGINKTFGVHAAGVIISDQAIDQIIPISKSNDGAIITQFAMEECASMGLLKMDFLGLRNLTMIKNAIDIISLNSGLGKEKINIDEISLEDPATFDTICSGNLSGIFQLETSSGMRQIARDLAPRSLEDISALIALYRPGPLDTGMIDDFIARKSGKKPITYDHPLLETILKNTYGTIVYQEQIMQITQVLAGFTLGEADLLRRAMGKKKPEVLLPYKDKFIEGCTNNPHPQAITKELSEKLFEQMLAFAEYCFNKSHSTAYGFVTYQTAYLKTHYPVEYLTSLFMSANGDTDRIKTYIIEATRLAIKVTPPNINLSEQDFSTKDGKIFFGLKAIKGVGDTPSQAIIQERNTGGAFKDFWDFCSRVDHKIVNKKTLESLIKCGAFDGMGAGRKAMIENLESFTGSAKRFSEQKANGQFSLFSLADSETQLASPIYNNGAEDEYPERELQAMEYELLGLYVNNHPMQGIQTILETVSCQDIKSLEDKPDGAKVSVAVLITDFVKKLTKAKKSICILNLEDMESRIEGVLFSRQLNDYEHLILKGKRVLIKGTLSKRLEGDSSIMVESIEDLDALGTIELNLDVDKLNDYYQFFHALKSLINRSEHQGSKILILNLHSLSGPVRRLSCGPKFTISDSIITRDAIQTLISRFSSEVLAGIPA</sequence>
<dbReference type="Pfam" id="PF07733">
    <property type="entry name" value="DNA_pol3_alpha"/>
    <property type="match status" value="1"/>
</dbReference>
<dbReference type="GO" id="GO:0003887">
    <property type="term" value="F:DNA-directed DNA polymerase activity"/>
    <property type="evidence" value="ECO:0007669"/>
    <property type="project" value="UniProtKB-KW"/>
</dbReference>
<dbReference type="EMBL" id="SRHE01000120">
    <property type="protein sequence ID" value="TWW10051.1"/>
    <property type="molecule type" value="Genomic_DNA"/>
</dbReference>
<dbReference type="InterPro" id="IPR004805">
    <property type="entry name" value="DnaE2/DnaE/PolC"/>
</dbReference>
<comment type="catalytic activity">
    <reaction evidence="8">
        <text>DNA(n) + a 2'-deoxyribonucleoside 5'-triphosphate = DNA(n+1) + diphosphate</text>
        <dbReference type="Rhea" id="RHEA:22508"/>
        <dbReference type="Rhea" id="RHEA-COMP:17339"/>
        <dbReference type="Rhea" id="RHEA-COMP:17340"/>
        <dbReference type="ChEBI" id="CHEBI:33019"/>
        <dbReference type="ChEBI" id="CHEBI:61560"/>
        <dbReference type="ChEBI" id="CHEBI:173112"/>
        <dbReference type="EC" id="2.7.7.7"/>
    </reaction>
</comment>
<evidence type="ECO:0000256" key="5">
    <source>
        <dbReference type="ARBA" id="ARBA00022695"/>
    </source>
</evidence>
<gene>
    <name evidence="10" type="primary">dnaE</name>
    <name evidence="10" type="ORF">E3A20_08210</name>
</gene>
<dbReference type="EC" id="2.7.7.7" evidence="2"/>
<keyword evidence="7 10" id="KW-0239">DNA-directed DNA polymerase</keyword>
<dbReference type="SUPFAM" id="SSF89550">
    <property type="entry name" value="PHP domain-like"/>
    <property type="match status" value="1"/>
</dbReference>
<dbReference type="InterPro" id="IPR003141">
    <property type="entry name" value="Pol/His_phosphatase_N"/>
</dbReference>
<dbReference type="Pfam" id="PF17657">
    <property type="entry name" value="DNA_pol3_finger"/>
    <property type="match status" value="1"/>
</dbReference>
<evidence type="ECO:0000313" key="11">
    <source>
        <dbReference type="Proteomes" id="UP000321083"/>
    </source>
</evidence>
<dbReference type="Pfam" id="PF14579">
    <property type="entry name" value="HHH_6"/>
    <property type="match status" value="1"/>
</dbReference>
<dbReference type="InterPro" id="IPR040982">
    <property type="entry name" value="DNA_pol3_finger"/>
</dbReference>
<reference evidence="10 11" key="1">
    <citation type="submission" date="2019-08" db="EMBL/GenBank/DDBJ databases">
        <title>100 year-old enigma solved: identification of Planctomyces bekefii, the type genus and species of the phylum Planctomycetes.</title>
        <authorList>
            <person name="Svetlana D.N."/>
            <person name="Overmann J."/>
        </authorList>
    </citation>
    <scope>NUCLEOTIDE SEQUENCE [LARGE SCALE GENOMIC DNA]</scope>
    <source>
        <strain evidence="10">Phe10_nw2017</strain>
    </source>
</reference>
<dbReference type="InterPro" id="IPR029460">
    <property type="entry name" value="DNAPol_HHH"/>
</dbReference>
<dbReference type="Gene3D" id="1.10.10.1600">
    <property type="entry name" value="Bacterial DNA polymerase III alpha subunit, thumb domain"/>
    <property type="match status" value="1"/>
</dbReference>
<evidence type="ECO:0000256" key="3">
    <source>
        <dbReference type="ARBA" id="ARBA00019114"/>
    </source>
</evidence>
<organism evidence="10 11">
    <name type="scientific">Planctomyces bekefii</name>
    <dbReference type="NCBI Taxonomy" id="1653850"/>
    <lineage>
        <taxon>Bacteria</taxon>
        <taxon>Pseudomonadati</taxon>
        <taxon>Planctomycetota</taxon>
        <taxon>Planctomycetia</taxon>
        <taxon>Planctomycetales</taxon>
        <taxon>Planctomycetaceae</taxon>
        <taxon>Planctomyces</taxon>
    </lineage>
</organism>
<dbReference type="Gene3D" id="1.10.150.870">
    <property type="match status" value="1"/>
</dbReference>